<comment type="similarity">
    <text evidence="1">Belongs to the Clp1 family. NOL9/GRC3 subfamily.</text>
</comment>
<evidence type="ECO:0000313" key="11">
    <source>
        <dbReference type="EMBL" id="ODV75131.1"/>
    </source>
</evidence>
<reference evidence="14 15" key="4">
    <citation type="journal article" date="2024" name="Elife">
        <title>Structural and mechanistic insights into ribosomal ITS2 RNA processing by nuclease-kinase machinery.</title>
        <authorList>
            <person name="Chen J."/>
            <person name="Chen H."/>
            <person name="Li S."/>
            <person name="Lin X."/>
            <person name="Hu R."/>
            <person name="Zhang K."/>
            <person name="Liu L."/>
        </authorList>
    </citation>
    <scope>STRUCTURE BY ELECTRON MICROSCOPY (3.39 ANGSTROMS)</scope>
    <scope>DISULFIDE BONDS</scope>
</reference>
<dbReference type="GO" id="GO:0005524">
    <property type="term" value="F:ATP binding"/>
    <property type="evidence" value="ECO:0007669"/>
    <property type="project" value="UniProtKB-KW"/>
</dbReference>
<dbReference type="Proteomes" id="UP000094389">
    <property type="component" value="Unassembled WGS sequence"/>
</dbReference>
<evidence type="ECO:0000313" key="10">
    <source>
        <dbReference type="EMBL" id="CEP22312.1"/>
    </source>
</evidence>
<sequence>MHKSAFQALQGDIPTYEVNSSDEQDSDQDEEDVEQPSEPMHRLVSAPAASIHIEESKYISSNFSFDDDNTIYGHDYVIFGLKSNQNLIVKGQFVLEIQRGAIDINGVIYHSGVEPMKFINPSSSSIPLIQATQVLNSSLLENKESQENQHLFTPGYKSVIKLTNLDTHLESIGRVCPLFKNLFWQFDNFFAEDSLRLLDQYELAFSDYTFYPITKPDNTVSVIKHKNWMDVIKSLTELYSNDQSIKVIVIGGKNSGKSTFLRLLVQHMLSPTLQQLPINFMDLDPGQPEYSGTDCISLSKISEVQHGNHLSLTSTDSTQCHYVGFNSPKDQPTRYNLLVEQLVRSYESDGELKHESLLINTPGWIKGYGLELTRTLIERVKPTHVIYLNSGTLGVDIDIPKGTNLIPLQGSFNHSGSRYSSSQLRLLKTMAYFHKIDDFKFDFQPLLFSPPIQVSYGVSTGISALTHLKETGIGMDHLERSIEATIVGIFKVKRDHLEECELFNKGQLPLLPYKEFIKLSTEFFRLALVHSIDQEKKIMNLYIPQFRTLDLTKEAIIMVRGNTDLPIWEIASNEIVKRFKRQLPYITFEKGSSLEKKWKVRKNVQRRGQM</sequence>
<evidence type="ECO:0000313" key="13">
    <source>
        <dbReference type="Proteomes" id="UP000094389"/>
    </source>
</evidence>
<dbReference type="EMBL" id="KV453926">
    <property type="protein sequence ID" value="ODV75131.1"/>
    <property type="molecule type" value="Genomic_DNA"/>
</dbReference>
<dbReference type="Proteomes" id="UP000038830">
    <property type="component" value="Unassembled WGS sequence"/>
</dbReference>
<dbReference type="GO" id="GO:0051731">
    <property type="term" value="F:polynucleotide 5'-hydroxyl-kinase activity"/>
    <property type="evidence" value="ECO:0007669"/>
    <property type="project" value="InterPro"/>
</dbReference>
<keyword evidence="5" id="KW-0547">Nucleotide-binding</keyword>
<dbReference type="RefSeq" id="XP_020072170.1">
    <property type="nucleotide sequence ID" value="XM_020216183.1"/>
</dbReference>
<keyword evidence="6" id="KW-0418">Kinase</keyword>
<keyword evidence="7" id="KW-0067">ATP-binding</keyword>
<keyword evidence="14 15" id="KW-0002">3D-structure</keyword>
<dbReference type="InterPro" id="IPR045116">
    <property type="entry name" value="Clp1/Grc3"/>
</dbReference>
<name>A0A0H5C3P3_CYBJN</name>
<proteinExistence type="evidence at protein level"/>
<keyword evidence="13" id="KW-1185">Reference proteome</keyword>
<evidence type="ECO:0000259" key="9">
    <source>
        <dbReference type="Pfam" id="PF16575"/>
    </source>
</evidence>
<evidence type="ECO:0000256" key="8">
    <source>
        <dbReference type="SAM" id="MobiDB-lite"/>
    </source>
</evidence>
<feature type="compositionally biased region" description="Acidic residues" evidence="8">
    <location>
        <begin position="20"/>
        <end position="35"/>
    </location>
</feature>
<feature type="disulfide bond" evidence="14 15">
    <location>
        <begin position="295"/>
        <end position="320"/>
    </location>
</feature>
<evidence type="ECO:0000256" key="7">
    <source>
        <dbReference type="ARBA" id="ARBA00022840"/>
    </source>
</evidence>
<dbReference type="AlphaFoldDB" id="A0A0H5C3P3"/>
<dbReference type="EMBL" id="CDQK01000003">
    <property type="protein sequence ID" value="CEP22312.1"/>
    <property type="molecule type" value="Genomic_DNA"/>
</dbReference>
<dbReference type="PDB" id="7Y17">
    <property type="method" value="X-ray"/>
    <property type="resolution" value="3.39 A"/>
    <property type="chains" value="A/B/E=1-610"/>
</dbReference>
<dbReference type="SUPFAM" id="SSF52540">
    <property type="entry name" value="P-loop containing nucleoside triphosphate hydrolases"/>
    <property type="match status" value="1"/>
</dbReference>
<evidence type="ECO:0007829" key="15">
    <source>
        <dbReference type="PDB" id="8J60"/>
    </source>
</evidence>
<dbReference type="OMA" id="EHVWKVR"/>
<feature type="domain" description="Clp1 P-loop" evidence="9">
    <location>
        <begin position="251"/>
        <end position="434"/>
    </location>
</feature>
<dbReference type="InterPro" id="IPR032319">
    <property type="entry name" value="CLP1_P"/>
</dbReference>
<evidence type="ECO:0000256" key="3">
    <source>
        <dbReference type="ARBA" id="ARBA00019824"/>
    </source>
</evidence>
<evidence type="ECO:0000256" key="2">
    <source>
        <dbReference type="ARBA" id="ARBA00018706"/>
    </source>
</evidence>
<dbReference type="GO" id="GO:0000448">
    <property type="term" value="P:cleavage in ITS2 between 5.8S rRNA and LSU-rRNA of tricistronic rRNA transcript (SSU-rRNA, 5.8S rRNA, LSU-rRNA)"/>
    <property type="evidence" value="ECO:0007669"/>
    <property type="project" value="TreeGrafter"/>
</dbReference>
<dbReference type="GO" id="GO:0005634">
    <property type="term" value="C:nucleus"/>
    <property type="evidence" value="ECO:0007669"/>
    <property type="project" value="TreeGrafter"/>
</dbReference>
<evidence type="ECO:0000256" key="6">
    <source>
        <dbReference type="ARBA" id="ARBA00022777"/>
    </source>
</evidence>
<dbReference type="InterPro" id="IPR027417">
    <property type="entry name" value="P-loop_NTPase"/>
</dbReference>
<organism evidence="10 12">
    <name type="scientific">Cyberlindnera jadinii (strain ATCC 18201 / CBS 1600 / BCRC 20928 / JCM 3617 / NBRC 0987 / NRRL Y-1542)</name>
    <name type="common">Torula yeast</name>
    <name type="synonym">Candida utilis</name>
    <dbReference type="NCBI Taxonomy" id="983966"/>
    <lineage>
        <taxon>Eukaryota</taxon>
        <taxon>Fungi</taxon>
        <taxon>Dikarya</taxon>
        <taxon>Ascomycota</taxon>
        <taxon>Saccharomycotina</taxon>
        <taxon>Saccharomycetes</taxon>
        <taxon>Phaffomycetales</taxon>
        <taxon>Phaffomycetaceae</taxon>
        <taxon>Cyberlindnera</taxon>
    </lineage>
</organism>
<protein>
    <recommendedName>
        <fullName evidence="3">Polynucleotide 5'-hydroxyl-kinase GRC3</fullName>
    </recommendedName>
    <alternativeName>
        <fullName evidence="2">Polynucleotide 5'-hydroxyl-kinase grc3</fullName>
    </alternativeName>
</protein>
<reference evidence="10" key="1">
    <citation type="submission" date="2014-12" db="EMBL/GenBank/DDBJ databases">
        <authorList>
            <person name="Jaenicke S."/>
        </authorList>
    </citation>
    <scope>NUCLEOTIDE SEQUENCE [LARGE SCALE GENOMIC DNA]</scope>
    <source>
        <strain evidence="10">CBS1600</strain>
    </source>
</reference>
<dbReference type="PDB" id="8J60">
    <property type="method" value="EM"/>
    <property type="resolution" value="3.39 A"/>
    <property type="chains" value="A/B=1-610"/>
</dbReference>
<reference evidence="12" key="2">
    <citation type="journal article" date="2015" name="J. Biotechnol.">
        <title>The structure of the Cyberlindnera jadinii genome and its relation to Candida utilis analyzed by the occurrence of single nucleotide polymorphisms.</title>
        <authorList>
            <person name="Rupp O."/>
            <person name="Brinkrolf K."/>
            <person name="Buerth C."/>
            <person name="Kunigo M."/>
            <person name="Schneider J."/>
            <person name="Jaenicke S."/>
            <person name="Goesmann A."/>
            <person name="Puehler A."/>
            <person name="Jaeger K.-E."/>
            <person name="Ernst J.F."/>
        </authorList>
    </citation>
    <scope>NUCLEOTIDE SEQUENCE [LARGE SCALE GENOMIC DNA]</scope>
    <source>
        <strain evidence="12">ATCC 18201 / CBS 1600 / BCRC 20928 / JCM 3617 / NBRC 0987 / NRRL Y-1542</strain>
    </source>
</reference>
<evidence type="ECO:0000256" key="4">
    <source>
        <dbReference type="ARBA" id="ARBA00022679"/>
    </source>
</evidence>
<dbReference type="GeneID" id="30990579"/>
<keyword evidence="4" id="KW-0808">Transferase</keyword>
<evidence type="ECO:0000256" key="5">
    <source>
        <dbReference type="ARBA" id="ARBA00022741"/>
    </source>
</evidence>
<accession>A0A0H5C3P3</accession>
<evidence type="ECO:0000313" key="12">
    <source>
        <dbReference type="Proteomes" id="UP000038830"/>
    </source>
</evidence>
<evidence type="ECO:0007829" key="14">
    <source>
        <dbReference type="PDB" id="7Y17"/>
    </source>
</evidence>
<accession>A0A1E4S6I4</accession>
<dbReference type="STRING" id="983966.A0A0H5C3P3"/>
<dbReference type="Gene3D" id="3.40.50.300">
    <property type="entry name" value="P-loop containing nucleotide triphosphate hydrolases"/>
    <property type="match status" value="1"/>
</dbReference>
<dbReference type="PANTHER" id="PTHR12755:SF3">
    <property type="entry name" value="POLYNUCLEOTIDE 5'-HYDROXYL-KINASE NOL9"/>
    <property type="match status" value="1"/>
</dbReference>
<reference evidence="11 13" key="3">
    <citation type="journal article" date="2016" name="Proc. Natl. Acad. Sci. U.S.A.">
        <title>Comparative genomics of biotechnologically important yeasts.</title>
        <authorList>
            <person name="Riley R."/>
            <person name="Haridas S."/>
            <person name="Wolfe K.H."/>
            <person name="Lopes M.R."/>
            <person name="Hittinger C.T."/>
            <person name="Goeker M."/>
            <person name="Salamov A.A."/>
            <person name="Wisecaver J.H."/>
            <person name="Long T.M."/>
            <person name="Calvey C.H."/>
            <person name="Aerts A.L."/>
            <person name="Barry K.W."/>
            <person name="Choi C."/>
            <person name="Clum A."/>
            <person name="Coughlan A.Y."/>
            <person name="Deshpande S."/>
            <person name="Douglass A.P."/>
            <person name="Hanson S.J."/>
            <person name="Klenk H.-P."/>
            <person name="LaButti K.M."/>
            <person name="Lapidus A."/>
            <person name="Lindquist E.A."/>
            <person name="Lipzen A.M."/>
            <person name="Meier-Kolthoff J.P."/>
            <person name="Ohm R.A."/>
            <person name="Otillar R.P."/>
            <person name="Pangilinan J.L."/>
            <person name="Peng Y."/>
            <person name="Rokas A."/>
            <person name="Rosa C.A."/>
            <person name="Scheuner C."/>
            <person name="Sibirny A.A."/>
            <person name="Slot J.C."/>
            <person name="Stielow J.B."/>
            <person name="Sun H."/>
            <person name="Kurtzman C.P."/>
            <person name="Blackwell M."/>
            <person name="Grigoriev I.V."/>
            <person name="Jeffries T.W."/>
        </authorList>
    </citation>
    <scope>NUCLEOTIDE SEQUENCE [LARGE SCALE GENOMIC DNA]</scope>
    <source>
        <strain evidence="13">ATCC 18201 / CBS 1600 / BCRC 20928 / JCM 3617 / NBRC 0987 / NRRL Y-1542</strain>
        <strain evidence="11">NRRL Y-1542</strain>
    </source>
</reference>
<dbReference type="OrthoDB" id="4054781at2759"/>
<dbReference type="SMR" id="A0A0H5C3P3"/>
<feature type="region of interest" description="Disordered" evidence="8">
    <location>
        <begin position="1"/>
        <end position="40"/>
    </location>
</feature>
<dbReference type="PANTHER" id="PTHR12755">
    <property type="entry name" value="CLEAVAGE/POLYADENYLATION FACTOR IA SUBUNIT CLP1P"/>
    <property type="match status" value="1"/>
</dbReference>
<dbReference type="Pfam" id="PF16575">
    <property type="entry name" value="CLP1_P"/>
    <property type="match status" value="1"/>
</dbReference>
<evidence type="ECO:0000256" key="1">
    <source>
        <dbReference type="ARBA" id="ARBA00011003"/>
    </source>
</evidence>
<gene>
    <name evidence="10" type="primary">GRC3</name>
    <name evidence="10" type="ORF">BN1211_2636</name>
    <name evidence="11" type="ORF">CYBJADRAFT_171070</name>
</gene>